<dbReference type="NCBIfam" id="TIGR01143">
    <property type="entry name" value="murF"/>
    <property type="match status" value="1"/>
</dbReference>
<keyword evidence="1 10" id="KW-0963">Cytoplasm</keyword>
<dbReference type="Gene3D" id="3.40.1390.10">
    <property type="entry name" value="MurE/MurF, N-terminal domain"/>
    <property type="match status" value="1"/>
</dbReference>
<dbReference type="InterPro" id="IPR004101">
    <property type="entry name" value="Mur_ligase_C"/>
</dbReference>
<keyword evidence="8 10" id="KW-0131">Cell cycle</keyword>
<keyword evidence="7 10" id="KW-0573">Peptidoglycan synthesis</keyword>
<protein>
    <recommendedName>
        <fullName evidence="10 11">UDP-N-acetylmuramoyl-tripeptide--D-alanyl-D-alanine ligase</fullName>
        <ecNumber evidence="10 11">6.3.2.10</ecNumber>
    </recommendedName>
    <alternativeName>
        <fullName evidence="10">D-alanyl-D-alanine-adding enzyme</fullName>
    </alternativeName>
</protein>
<dbReference type="SUPFAM" id="SSF63418">
    <property type="entry name" value="MurE/MurF N-terminal domain"/>
    <property type="match status" value="1"/>
</dbReference>
<evidence type="ECO:0000256" key="4">
    <source>
        <dbReference type="ARBA" id="ARBA00022741"/>
    </source>
</evidence>
<comment type="catalytic activity">
    <reaction evidence="10 11">
        <text>D-alanyl-D-alanine + UDP-N-acetyl-alpha-D-muramoyl-L-alanyl-gamma-D-glutamyl-meso-2,6-diaminopimelate + ATP = UDP-N-acetyl-alpha-D-muramoyl-L-alanyl-gamma-D-glutamyl-meso-2,6-diaminopimeloyl-D-alanyl-D-alanine + ADP + phosphate + H(+)</text>
        <dbReference type="Rhea" id="RHEA:28374"/>
        <dbReference type="ChEBI" id="CHEBI:15378"/>
        <dbReference type="ChEBI" id="CHEBI:30616"/>
        <dbReference type="ChEBI" id="CHEBI:43474"/>
        <dbReference type="ChEBI" id="CHEBI:57822"/>
        <dbReference type="ChEBI" id="CHEBI:61386"/>
        <dbReference type="ChEBI" id="CHEBI:83905"/>
        <dbReference type="ChEBI" id="CHEBI:456216"/>
        <dbReference type="EC" id="6.3.2.10"/>
    </reaction>
</comment>
<keyword evidence="4 10" id="KW-0547">Nucleotide-binding</keyword>
<comment type="subcellular location">
    <subcellularLocation>
        <location evidence="10 11">Cytoplasm</location>
    </subcellularLocation>
</comment>
<dbReference type="SUPFAM" id="SSF53244">
    <property type="entry name" value="MurD-like peptide ligases, peptide-binding domain"/>
    <property type="match status" value="1"/>
</dbReference>
<dbReference type="PANTHER" id="PTHR43024">
    <property type="entry name" value="UDP-N-ACETYLMURAMOYL-TRIPEPTIDE--D-ALANYL-D-ALANINE LIGASE"/>
    <property type="match status" value="1"/>
</dbReference>
<dbReference type="PANTHER" id="PTHR43024:SF1">
    <property type="entry name" value="UDP-N-ACETYLMURAMOYL-TRIPEPTIDE--D-ALANYL-D-ALANINE LIGASE"/>
    <property type="match status" value="1"/>
</dbReference>
<dbReference type="EMBL" id="JAUFQU010000001">
    <property type="protein sequence ID" value="MDN3707790.1"/>
    <property type="molecule type" value="Genomic_DNA"/>
</dbReference>
<proteinExistence type="inferred from homology"/>
<dbReference type="HAMAP" id="MF_02019">
    <property type="entry name" value="MurF"/>
    <property type="match status" value="1"/>
</dbReference>
<evidence type="ECO:0000259" key="12">
    <source>
        <dbReference type="Pfam" id="PF01225"/>
    </source>
</evidence>
<sequence>MKTDELYRYFLTCDGISTDTRNISENSIFFALKGEHFNANTFAEEALNKGAQYVVIDEKKYLTDEDKMFLVDDTLKALQDLAQFHRAHLGLPIIALTGSNGKTTTKELIHQVLSKKYQTKATKGNLNNHIGVPLTLLSFDEDTDIGIVEMGANHQKEIAQLSEIAMPDFGYITNFGRAHLEGFGGFEGVIKGKSELYNYLREHQKTAFINLDDPLQIEKSETILSYSFSAKSEQANVYFRETEAQPMASVTIKNTKIDSNLTGLYNIPNICAAVSIGIYFNIELEDIKKAIEEYMPQNNRSQWTVTQNNKILLDAYNANPSSMKVAIENFAQLKESNKIMILGDMFELGNESSGEHKTIKELAEKQHITTFFVGKEFYELKDNHNHFFKDYASLSAYLSEHAIQKSTILIKGSRGMSLERILPIL</sequence>
<keyword evidence="6 10" id="KW-0133">Cell shape</keyword>
<dbReference type="GO" id="GO:0016874">
    <property type="term" value="F:ligase activity"/>
    <property type="evidence" value="ECO:0007669"/>
    <property type="project" value="UniProtKB-KW"/>
</dbReference>
<feature type="domain" description="Mur ligase N-terminal catalytic" evidence="12">
    <location>
        <begin position="14"/>
        <end position="84"/>
    </location>
</feature>
<dbReference type="InterPro" id="IPR035911">
    <property type="entry name" value="MurE/MurF_N"/>
</dbReference>
<dbReference type="InterPro" id="IPR000713">
    <property type="entry name" value="Mur_ligase_N"/>
</dbReference>
<dbReference type="InterPro" id="IPR036565">
    <property type="entry name" value="Mur-like_cat_sf"/>
</dbReference>
<organism evidence="15 16">
    <name type="scientific">Paenimyroides ceti</name>
    <dbReference type="NCBI Taxonomy" id="395087"/>
    <lineage>
        <taxon>Bacteria</taxon>
        <taxon>Pseudomonadati</taxon>
        <taxon>Bacteroidota</taxon>
        <taxon>Flavobacteriia</taxon>
        <taxon>Flavobacteriales</taxon>
        <taxon>Flavobacteriaceae</taxon>
        <taxon>Paenimyroides</taxon>
    </lineage>
</organism>
<evidence type="ECO:0000256" key="10">
    <source>
        <dbReference type="HAMAP-Rule" id="MF_02019"/>
    </source>
</evidence>
<evidence type="ECO:0000313" key="15">
    <source>
        <dbReference type="EMBL" id="MDN3707790.1"/>
    </source>
</evidence>
<keyword evidence="3 10" id="KW-0132">Cell division</keyword>
<dbReference type="Gene3D" id="3.90.190.20">
    <property type="entry name" value="Mur ligase, C-terminal domain"/>
    <property type="match status" value="1"/>
</dbReference>
<evidence type="ECO:0000256" key="6">
    <source>
        <dbReference type="ARBA" id="ARBA00022960"/>
    </source>
</evidence>
<evidence type="ECO:0000256" key="2">
    <source>
        <dbReference type="ARBA" id="ARBA00022598"/>
    </source>
</evidence>
<evidence type="ECO:0000259" key="13">
    <source>
        <dbReference type="Pfam" id="PF02875"/>
    </source>
</evidence>
<reference evidence="16" key="1">
    <citation type="journal article" date="2019" name="Int. J. Syst. Evol. Microbiol.">
        <title>The Global Catalogue of Microorganisms (GCM) 10K type strain sequencing project: providing services to taxonomists for standard genome sequencing and annotation.</title>
        <authorList>
            <consortium name="The Broad Institute Genomics Platform"/>
            <consortium name="The Broad Institute Genome Sequencing Center for Infectious Disease"/>
            <person name="Wu L."/>
            <person name="Ma J."/>
        </authorList>
    </citation>
    <scope>NUCLEOTIDE SEQUENCE [LARGE SCALE GENOMIC DNA]</scope>
    <source>
        <strain evidence="16">CECT 7184</strain>
    </source>
</reference>
<keyword evidence="16" id="KW-1185">Reference proteome</keyword>
<dbReference type="RefSeq" id="WP_290363744.1">
    <property type="nucleotide sequence ID" value="NZ_JAUFQU010000001.1"/>
</dbReference>
<dbReference type="Pfam" id="PF08245">
    <property type="entry name" value="Mur_ligase_M"/>
    <property type="match status" value="1"/>
</dbReference>
<dbReference type="SUPFAM" id="SSF53623">
    <property type="entry name" value="MurD-like peptide ligases, catalytic domain"/>
    <property type="match status" value="1"/>
</dbReference>
<name>A0ABT8CU63_9FLAO</name>
<dbReference type="InterPro" id="IPR013221">
    <property type="entry name" value="Mur_ligase_cen"/>
</dbReference>
<gene>
    <name evidence="10 15" type="primary">murF</name>
    <name evidence="15" type="ORF">QW060_11775</name>
</gene>
<accession>A0ABT8CU63</accession>
<keyword evidence="9 10" id="KW-0961">Cell wall biogenesis/degradation</keyword>
<evidence type="ECO:0000259" key="14">
    <source>
        <dbReference type="Pfam" id="PF08245"/>
    </source>
</evidence>
<keyword evidence="5 10" id="KW-0067">ATP-binding</keyword>
<dbReference type="InterPro" id="IPR036615">
    <property type="entry name" value="Mur_ligase_C_dom_sf"/>
</dbReference>
<evidence type="ECO:0000313" key="16">
    <source>
        <dbReference type="Proteomes" id="UP001242368"/>
    </source>
</evidence>
<feature type="domain" description="Mur ligase C-terminal" evidence="13">
    <location>
        <begin position="300"/>
        <end position="414"/>
    </location>
</feature>
<evidence type="ECO:0000256" key="1">
    <source>
        <dbReference type="ARBA" id="ARBA00022490"/>
    </source>
</evidence>
<feature type="binding site" evidence="10">
    <location>
        <begin position="98"/>
        <end position="104"/>
    </location>
    <ligand>
        <name>ATP</name>
        <dbReference type="ChEBI" id="CHEBI:30616"/>
    </ligand>
</feature>
<evidence type="ECO:0000256" key="8">
    <source>
        <dbReference type="ARBA" id="ARBA00023306"/>
    </source>
</evidence>
<evidence type="ECO:0000256" key="5">
    <source>
        <dbReference type="ARBA" id="ARBA00022840"/>
    </source>
</evidence>
<dbReference type="Pfam" id="PF01225">
    <property type="entry name" value="Mur_ligase"/>
    <property type="match status" value="1"/>
</dbReference>
<dbReference type="Pfam" id="PF02875">
    <property type="entry name" value="Mur_ligase_C"/>
    <property type="match status" value="1"/>
</dbReference>
<evidence type="ECO:0000256" key="3">
    <source>
        <dbReference type="ARBA" id="ARBA00022618"/>
    </source>
</evidence>
<evidence type="ECO:0000256" key="9">
    <source>
        <dbReference type="ARBA" id="ARBA00023316"/>
    </source>
</evidence>
<comment type="caution">
    <text evidence="15">The sequence shown here is derived from an EMBL/GenBank/DDBJ whole genome shotgun (WGS) entry which is preliminary data.</text>
</comment>
<dbReference type="EC" id="6.3.2.10" evidence="10 11"/>
<comment type="pathway">
    <text evidence="10 11">Cell wall biogenesis; peptidoglycan biosynthesis.</text>
</comment>
<comment type="similarity">
    <text evidence="10">Belongs to the MurCDEF family. MurF subfamily.</text>
</comment>
<dbReference type="InterPro" id="IPR005863">
    <property type="entry name" value="UDP-N-AcMur_synth"/>
</dbReference>
<dbReference type="Gene3D" id="3.40.1190.10">
    <property type="entry name" value="Mur-like, catalytic domain"/>
    <property type="match status" value="1"/>
</dbReference>
<evidence type="ECO:0000256" key="7">
    <source>
        <dbReference type="ARBA" id="ARBA00022984"/>
    </source>
</evidence>
<evidence type="ECO:0000256" key="11">
    <source>
        <dbReference type="RuleBase" id="RU004136"/>
    </source>
</evidence>
<keyword evidence="2 10" id="KW-0436">Ligase</keyword>
<feature type="domain" description="Mur ligase central" evidence="14">
    <location>
        <begin position="97"/>
        <end position="275"/>
    </location>
</feature>
<dbReference type="InterPro" id="IPR051046">
    <property type="entry name" value="MurCDEF_CellWall_CoF430Synth"/>
</dbReference>
<dbReference type="Proteomes" id="UP001242368">
    <property type="component" value="Unassembled WGS sequence"/>
</dbReference>
<comment type="function">
    <text evidence="10 11">Involved in cell wall formation. Catalyzes the final step in the synthesis of UDP-N-acetylmuramoyl-pentapeptide, the precursor of murein.</text>
</comment>